<dbReference type="Proteomes" id="UP000465778">
    <property type="component" value="Unassembled WGS sequence"/>
</dbReference>
<organism evidence="1 2">
    <name type="scientific">Cytobacillus firmus</name>
    <name type="common">Bacillus firmus</name>
    <dbReference type="NCBI Taxonomy" id="1399"/>
    <lineage>
        <taxon>Bacteria</taxon>
        <taxon>Bacillati</taxon>
        <taxon>Bacillota</taxon>
        <taxon>Bacilli</taxon>
        <taxon>Bacillales</taxon>
        <taxon>Bacillaceae</taxon>
        <taxon>Cytobacillus</taxon>
    </lineage>
</organism>
<sequence length="165" mass="18807">MAKMMPLLNRIHDIPHFGETKQKAKKGMDSVIEIPSKVEGKHFDLYKLEQGLKPIGYSIGGNWDYDHGSFDYKIDDEVGYQFLRVPFKSIDGQLDDPSCTVEIGRPFLLSHKYQRGLDDHAYTGNFSASFDQFSEPVDKDASFPEEFIDLGKALVEELESILLRD</sequence>
<comment type="caution">
    <text evidence="1">The sequence shown here is derived from an EMBL/GenBank/DDBJ whole genome shotgun (WGS) entry which is preliminary data.</text>
</comment>
<name>A0A800MXG6_CYTFI</name>
<dbReference type="SUPFAM" id="SSF160755">
    <property type="entry name" value="YugN-like"/>
    <property type="match status" value="1"/>
</dbReference>
<dbReference type="Pfam" id="PF08868">
    <property type="entry name" value="YugN"/>
    <property type="match status" value="1"/>
</dbReference>
<proteinExistence type="predicted"/>
<accession>A0A800MXG6</accession>
<protein>
    <recommendedName>
        <fullName evidence="3">YugN-like protein</fullName>
    </recommendedName>
</protein>
<gene>
    <name evidence="1" type="ORF">KIS1582_1947</name>
</gene>
<evidence type="ECO:0008006" key="3">
    <source>
        <dbReference type="Google" id="ProtNLM"/>
    </source>
</evidence>
<dbReference type="AlphaFoldDB" id="A0A800MXG6"/>
<dbReference type="InterPro" id="IPR014967">
    <property type="entry name" value="Uncharacterised_YugN-like"/>
</dbReference>
<dbReference type="EMBL" id="VDEM01000017">
    <property type="protein sequence ID" value="KAF0824268.1"/>
    <property type="molecule type" value="Genomic_DNA"/>
</dbReference>
<dbReference type="InterPro" id="IPR036491">
    <property type="entry name" value="YugN-like_sf"/>
</dbReference>
<evidence type="ECO:0000313" key="2">
    <source>
        <dbReference type="Proteomes" id="UP000465778"/>
    </source>
</evidence>
<reference evidence="1 2" key="1">
    <citation type="journal article" date="2020" name="G3 (Bethesda)">
        <title>Whole Genome Sequencing and Comparative Genomics of Two Nematicidal Bacillus Strains Reveals a Wide Range of Possible Virulence Factors.</title>
        <authorList>
            <person name="Susic N."/>
            <person name="Janezic S."/>
            <person name="Rupnik M."/>
            <person name="Geric Stare B."/>
        </authorList>
    </citation>
    <scope>NUCLEOTIDE SEQUENCE [LARGE SCALE GENOMIC DNA]</scope>
    <source>
        <strain evidence="1 2">I-1582</strain>
    </source>
</reference>
<evidence type="ECO:0000313" key="1">
    <source>
        <dbReference type="EMBL" id="KAF0824268.1"/>
    </source>
</evidence>
<dbReference type="Gene3D" id="3.30.310.100">
    <property type="entry name" value="YugN-like"/>
    <property type="match status" value="1"/>
</dbReference>